<dbReference type="InterPro" id="IPR016197">
    <property type="entry name" value="Chromo-like_dom_sf"/>
</dbReference>
<dbReference type="GO" id="GO:0003723">
    <property type="term" value="F:RNA binding"/>
    <property type="evidence" value="ECO:0007669"/>
    <property type="project" value="UniProtKB-KW"/>
</dbReference>
<protein>
    <recommendedName>
        <fullName evidence="24">Reverse transcriptase</fullName>
    </recommendedName>
</protein>
<feature type="compositionally biased region" description="Low complexity" evidence="19">
    <location>
        <begin position="1547"/>
        <end position="1568"/>
    </location>
</feature>
<keyword evidence="15" id="KW-0238">DNA-binding</keyword>
<keyword evidence="14" id="KW-0239">DNA-directed DNA polymerase</keyword>
<dbReference type="GO" id="GO:0003887">
    <property type="term" value="F:DNA-directed DNA polymerase activity"/>
    <property type="evidence" value="ECO:0007669"/>
    <property type="project" value="UniProtKB-KW"/>
</dbReference>
<evidence type="ECO:0000256" key="4">
    <source>
        <dbReference type="ARBA" id="ARBA00022695"/>
    </source>
</evidence>
<evidence type="ECO:0000256" key="8">
    <source>
        <dbReference type="ARBA" id="ARBA00022759"/>
    </source>
</evidence>
<evidence type="ECO:0000256" key="5">
    <source>
        <dbReference type="ARBA" id="ARBA00022722"/>
    </source>
</evidence>
<evidence type="ECO:0000256" key="6">
    <source>
        <dbReference type="ARBA" id="ARBA00022723"/>
    </source>
</evidence>
<evidence type="ECO:0000256" key="18">
    <source>
        <dbReference type="PROSITE-ProRule" id="PRU00042"/>
    </source>
</evidence>
<evidence type="ECO:0000259" key="21">
    <source>
        <dbReference type="PROSITE" id="PS50994"/>
    </source>
</evidence>
<keyword evidence="4" id="KW-0548">Nucleotidyltransferase</keyword>
<dbReference type="RefSeq" id="XP_031866954.1">
    <property type="nucleotide sequence ID" value="XM_032016663.1"/>
</dbReference>
<evidence type="ECO:0000256" key="7">
    <source>
        <dbReference type="ARBA" id="ARBA00022750"/>
    </source>
</evidence>
<feature type="region of interest" description="Disordered" evidence="19">
    <location>
        <begin position="647"/>
        <end position="702"/>
    </location>
</feature>
<keyword evidence="10" id="KW-0460">Magnesium</keyword>
<evidence type="ECO:0008006" key="24">
    <source>
        <dbReference type="Google" id="ProtNLM"/>
    </source>
</evidence>
<evidence type="ECO:0000256" key="15">
    <source>
        <dbReference type="ARBA" id="ARBA00023125"/>
    </source>
</evidence>
<keyword evidence="8" id="KW-0255">Endonuclease</keyword>
<sequence length="2157" mass="241406">MDQPSFDRFVIKAHQLQALISERPNFRSHLSSEQLQAISHVTTNAARPDSTSPIIPPNWKNKYSNAVASAEAVHTQLPEFTAYRHQSEKSSSGASHEVSHTLVSRPCTPAVASTTPNPPIPQQRVNSASTSNIMAQSNPSQNQNVGNVGNVTMSPEQFQQFMNGLLARAPAAPVAPVGNGEDRFQDRFRPQDLGYFDPDNDAKPSESTDGKTTYHNVFSFTARVRVKSQNVTNGPWSSINLAAKLDQCLKGKAELWYTNEISATTRAGLKTGIDLWCSELETRFRDAPGAALEKLEASRYTIRDVRSRKDPEDFVQDIIVQAQNAGTALSERAQILTAYQHLDAQLRVTLPTPADNTRMTDFIKQLTAAKSNWFDIYRPFPQQPQQPSKMHFNWDRRQQTFQQNRPQFQSNSSYRPGFQSQRPIAQSQFSSQAQFQSSRPFSSQPQRQLSSLSSQSASRQPFPSSQYNPASRQTTEHTDTHIKEENTSGWHRQPPQRKTFNQPQRSGRSYNTQHQEASQEQEDTMPDPFDAVYFEDAEAYMDDPQPDESEHYPPDEISDPDAAAHFINPTYYAPTRPSHTGNAPQHLAIATRSPAVQSLQPLRKGVTTHIAPQPAIAEIAPIICVTCLQHFDSRNKLHEHIRTCHKNARSGARSPRVIPIRHPPAPIPSSPASSAPASSSMQAQDGSAQGEGQMHVVTSTAPPSLAEPGYAFRGRRYAQVMLKLGSPHNDPESACLDTGCGMSLIDRGFLRKYAPTAVIQTMPTPMTVRGIGDRQHNANQFTIIDFYLPTSTHIVAHFHREIHIVDDLDANVLLGLDIAVPEGWNIDLDAQVVTLPHCSGVKLPIITHAKGPASHTPIYTADVCKLQPHSRRMVKVSGHKGIPLEFPVARDLIYQPQQQDTVTTYAHLIDHTCSAVLVENNSEEIISLPANMLLGHVSDPDDVDAMSPIPEIETYHLAAVWPTKRSWAKLLCKGALASATATALYSAPALSSSQLAMHSTTRTEMILSNGVTVFGSSHQQPALQTLVSEFASLWDSNSSSTFAKTPHGEEMQLPLIDNWETKYKPGQARVYAVGREDRRVIDEVFDELHRQGRLRWTSESTPFTFPCFVVWKKSDAATPRKGRVVIDIRALNHITMPDAYPIPSQADILAAIAGCPYISTIDCASFFYQWKVKQSDQHKLTVASHRGQETFNCAVMGYRNSVAYVQRVMDTLLRQSRSFARTYIDDIVIFSRTFKDHLQHLRAVFTKLAAHSIHLSAKKSFLAYPSVQLLGQRVDALGLATDQEKLRAISHLCFPRSLKQLEYYLGLTGYLRQYIRGYAQLSQPLQLRKSDLYNALRAKGHVKGTKRKREAGKQPLPNPTQSEVNAFQNLQGAFATPHILHHFDPTQRLYTDLDASIQGFGAFVYHSTSDPPTQKSIRPILFLSRVLKSAETRYWPTELEIAGLCWTISKIRHMIEAASLPTIVYTDHGASLQIATQTSMNTTSLVRMNTRHVRASEYLSRFRLEIRYKPGRKNTVPDALSRLAQSPTSIPNNPQLRATHQARNLLSPPTSSSSDIPSSSPGFLSPSPAATPGNNSASPLARSQNSRQTSDFLPATSRPKSILSGSIVTMPPSQSSPATSRHIAAVSSGNSDIELAYPAVVVQISPEFLQRLRTEYIRDSRCVKLLEIIQQNNQLPEENRARLPFYTARGILYAKPDVLHHHRRPVVPKAMEHDIFDNAHDQLGHPGYDRVHERIAGNFYIFNASKRLREYLWHCHHCRVASTPRHQPFGALQPIISPPKLFHTISIDFILALPTSIDGYDAAMSVTEKFAKPVTIIPGKSTWTGAQWGWALIDRLLLLLWGMPSAIISDRDPKFLGELWQSIFLRMHTRLLFTTAYHPSADGASERSNQTIEIALRYYLTTLDDITKWPEVLPRLSAALSNSTSRGTGQPSTVVLYGSRIQEPLDVVARQLIDIGEDDIAPHEHDAEHQTAFPIEPATIANYRPSHIDAHDAIMLAAMTMKRQYDAHHKPMFFKPGEFVALRLHRGYCVPGLKERNIKIEQQFAGPFKIIERVGRLAYRIELPPTMKIHPVISIAHLEPAPNPADDPFMRPFSQTILQEPIAEKILRVRRLRRAHGSEFVQYLIRFQGLSAEYDRWMKSTDVSREMIMAFERALQN</sequence>
<feature type="compositionally biased region" description="Polar residues" evidence="19">
    <location>
        <begin position="462"/>
        <end position="473"/>
    </location>
</feature>
<dbReference type="GO" id="GO:0006310">
    <property type="term" value="P:DNA recombination"/>
    <property type="evidence" value="ECO:0007669"/>
    <property type="project" value="UniProtKB-KW"/>
</dbReference>
<keyword evidence="3" id="KW-0808">Transferase</keyword>
<dbReference type="Gene3D" id="2.40.70.10">
    <property type="entry name" value="Acid Proteases"/>
    <property type="match status" value="1"/>
</dbReference>
<evidence type="ECO:0000256" key="17">
    <source>
        <dbReference type="ARBA" id="ARBA00023268"/>
    </source>
</evidence>
<dbReference type="GO" id="GO:0006338">
    <property type="term" value="P:chromatin remodeling"/>
    <property type="evidence" value="ECO:0007669"/>
    <property type="project" value="UniProtKB-ARBA"/>
</dbReference>
<dbReference type="Gene3D" id="3.30.420.10">
    <property type="entry name" value="Ribonuclease H-like superfamily/Ribonuclease H"/>
    <property type="match status" value="1"/>
</dbReference>
<keyword evidence="12" id="KW-0229">DNA integration</keyword>
<keyword evidence="7" id="KW-0064">Aspartyl protease</keyword>
<evidence type="ECO:0000256" key="10">
    <source>
        <dbReference type="ARBA" id="ARBA00022842"/>
    </source>
</evidence>
<keyword evidence="2" id="KW-0645">Protease</keyword>
<dbReference type="Proteomes" id="UP000254866">
    <property type="component" value="Unassembled WGS sequence"/>
</dbReference>
<dbReference type="Gene3D" id="3.10.10.10">
    <property type="entry name" value="HIV Type 1 Reverse Transcriptase, subunit A, domain 1"/>
    <property type="match status" value="1"/>
</dbReference>
<evidence type="ECO:0000259" key="20">
    <source>
        <dbReference type="PROSITE" id="PS50157"/>
    </source>
</evidence>
<keyword evidence="18" id="KW-0862">Zinc</keyword>
<dbReference type="GO" id="GO:0006508">
    <property type="term" value="P:proteolysis"/>
    <property type="evidence" value="ECO:0007669"/>
    <property type="project" value="UniProtKB-KW"/>
</dbReference>
<dbReference type="SUPFAM" id="SSF56672">
    <property type="entry name" value="DNA/RNA polymerases"/>
    <property type="match status" value="1"/>
</dbReference>
<evidence type="ECO:0000313" key="23">
    <source>
        <dbReference type="Proteomes" id="UP000254866"/>
    </source>
</evidence>
<feature type="region of interest" description="Disordered" evidence="19">
    <location>
        <begin position="83"/>
        <end position="151"/>
    </location>
</feature>
<dbReference type="InterPro" id="IPR000477">
    <property type="entry name" value="RT_dom"/>
</dbReference>
<dbReference type="SUPFAM" id="SSF53098">
    <property type="entry name" value="Ribonuclease H-like"/>
    <property type="match status" value="1"/>
</dbReference>
<comment type="caution">
    <text evidence="22">The sequence shown here is derived from an EMBL/GenBank/DDBJ whole genome shotgun (WGS) entry which is preliminary data.</text>
</comment>
<dbReference type="GeneID" id="43600889"/>
<feature type="compositionally biased region" description="Polar residues" evidence="19">
    <location>
        <begin position="1572"/>
        <end position="1591"/>
    </location>
</feature>
<evidence type="ECO:0000313" key="22">
    <source>
        <dbReference type="EMBL" id="RDL33672.1"/>
    </source>
</evidence>
<dbReference type="SMART" id="SM00298">
    <property type="entry name" value="CHROMO"/>
    <property type="match status" value="1"/>
</dbReference>
<dbReference type="InterPro" id="IPR050951">
    <property type="entry name" value="Retrovirus_Pol_polyprotein"/>
</dbReference>
<dbReference type="Gene3D" id="3.30.70.270">
    <property type="match status" value="2"/>
</dbReference>
<keyword evidence="13" id="KW-0695">RNA-directed DNA polymerase</keyword>
<dbReference type="PROSITE" id="PS50994">
    <property type="entry name" value="INTEGRASE"/>
    <property type="match status" value="1"/>
</dbReference>
<dbReference type="PROSITE" id="PS50157">
    <property type="entry name" value="ZINC_FINGER_C2H2_2"/>
    <property type="match status" value="1"/>
</dbReference>
<dbReference type="InterPro" id="IPR001584">
    <property type="entry name" value="Integrase_cat-core"/>
</dbReference>
<name>A0A370TFJ7_9HELO</name>
<keyword evidence="5" id="KW-0540">Nuclease</keyword>
<feature type="domain" description="Integrase catalytic" evidence="21">
    <location>
        <begin position="1775"/>
        <end position="1952"/>
    </location>
</feature>
<dbReference type="InterPro" id="IPR041588">
    <property type="entry name" value="Integrase_H2C2"/>
</dbReference>
<dbReference type="SUPFAM" id="SSF54160">
    <property type="entry name" value="Chromo domain-like"/>
    <property type="match status" value="1"/>
</dbReference>
<keyword evidence="18" id="KW-0863">Zinc-finger</keyword>
<dbReference type="GO" id="GO:0015074">
    <property type="term" value="P:DNA integration"/>
    <property type="evidence" value="ECO:0007669"/>
    <property type="project" value="UniProtKB-KW"/>
</dbReference>
<evidence type="ECO:0000256" key="1">
    <source>
        <dbReference type="ARBA" id="ARBA00011353"/>
    </source>
</evidence>
<dbReference type="PANTHER" id="PTHR37984">
    <property type="entry name" value="PROTEIN CBG26694"/>
    <property type="match status" value="1"/>
</dbReference>
<keyword evidence="6" id="KW-0479">Metal-binding</keyword>
<dbReference type="InterPro" id="IPR043128">
    <property type="entry name" value="Rev_trsase/Diguanyl_cyclase"/>
</dbReference>
<feature type="compositionally biased region" description="Low complexity" evidence="19">
    <location>
        <begin position="136"/>
        <end position="151"/>
    </location>
</feature>
<dbReference type="Pfam" id="PF17921">
    <property type="entry name" value="Integrase_H2C2"/>
    <property type="match status" value="1"/>
</dbReference>
<dbReference type="GO" id="GO:0004190">
    <property type="term" value="F:aspartic-type endopeptidase activity"/>
    <property type="evidence" value="ECO:0007669"/>
    <property type="project" value="UniProtKB-KW"/>
</dbReference>
<evidence type="ECO:0000256" key="14">
    <source>
        <dbReference type="ARBA" id="ARBA00022932"/>
    </source>
</evidence>
<dbReference type="STRING" id="2656787.A0A370TFJ7"/>
<keyword evidence="9" id="KW-0378">Hydrolase</keyword>
<keyword evidence="16" id="KW-0233">DNA recombination</keyword>
<feature type="compositionally biased region" description="Low complexity" evidence="19">
    <location>
        <begin position="425"/>
        <end position="461"/>
    </location>
</feature>
<dbReference type="EMBL" id="NPIC01000008">
    <property type="protein sequence ID" value="RDL33672.1"/>
    <property type="molecule type" value="Genomic_DNA"/>
</dbReference>
<dbReference type="CDD" id="cd01647">
    <property type="entry name" value="RT_LTR"/>
    <property type="match status" value="1"/>
</dbReference>
<dbReference type="InterPro" id="IPR013087">
    <property type="entry name" value="Znf_C2H2_type"/>
</dbReference>
<dbReference type="PANTHER" id="PTHR37984:SF5">
    <property type="entry name" value="PROTEIN NYNRIN-LIKE"/>
    <property type="match status" value="1"/>
</dbReference>
<feature type="region of interest" description="Disordered" evidence="19">
    <location>
        <begin position="1545"/>
        <end position="1623"/>
    </location>
</feature>
<feature type="compositionally biased region" description="Polar residues" evidence="19">
    <location>
        <begin position="123"/>
        <end position="135"/>
    </location>
</feature>
<dbReference type="Gene3D" id="1.10.340.70">
    <property type="match status" value="1"/>
</dbReference>
<evidence type="ECO:0000256" key="9">
    <source>
        <dbReference type="ARBA" id="ARBA00022801"/>
    </source>
</evidence>
<reference evidence="22 23" key="1">
    <citation type="journal article" date="2018" name="IMA Fungus">
        <title>IMA Genome-F 9: Draft genome sequence of Annulohypoxylon stygium, Aspergillus mulundensis, Berkeleyomyces basicola (syn. Thielaviopsis basicola), Ceratocystis smalleyi, two Cercospora beticola strains, Coleophoma cylindrospora, Fusarium fracticaudum, Phialophora cf. hyalina, and Morchella septimelata.</title>
        <authorList>
            <person name="Wingfield B.D."/>
            <person name="Bills G.F."/>
            <person name="Dong Y."/>
            <person name="Huang W."/>
            <person name="Nel W.J."/>
            <person name="Swalarsk-Parry B.S."/>
            <person name="Vaghefi N."/>
            <person name="Wilken P.M."/>
            <person name="An Z."/>
            <person name="de Beer Z.W."/>
            <person name="De Vos L."/>
            <person name="Chen L."/>
            <person name="Duong T.A."/>
            <person name="Gao Y."/>
            <person name="Hammerbacher A."/>
            <person name="Kikkert J.R."/>
            <person name="Li Y."/>
            <person name="Li H."/>
            <person name="Li K."/>
            <person name="Li Q."/>
            <person name="Liu X."/>
            <person name="Ma X."/>
            <person name="Naidoo K."/>
            <person name="Pethybridge S.J."/>
            <person name="Sun J."/>
            <person name="Steenkamp E.T."/>
            <person name="van der Nest M.A."/>
            <person name="van Wyk S."/>
            <person name="Wingfield M.J."/>
            <person name="Xiong C."/>
            <person name="Yue Q."/>
            <person name="Zhang X."/>
        </authorList>
    </citation>
    <scope>NUCLEOTIDE SEQUENCE [LARGE SCALE GENOMIC DNA]</scope>
    <source>
        <strain evidence="22 23">BP 5553</strain>
    </source>
</reference>
<dbReference type="Pfam" id="PF00078">
    <property type="entry name" value="RVT_1"/>
    <property type="match status" value="1"/>
</dbReference>
<evidence type="ECO:0000256" key="16">
    <source>
        <dbReference type="ARBA" id="ARBA00023172"/>
    </source>
</evidence>
<accession>A0A370TFJ7</accession>
<keyword evidence="17" id="KW-0511">Multifunctional enzyme</keyword>
<feature type="compositionally biased region" description="Polar residues" evidence="19">
    <location>
        <begin position="410"/>
        <end position="424"/>
    </location>
</feature>
<dbReference type="CDD" id="cd00024">
    <property type="entry name" value="CD_CSD"/>
    <property type="match status" value="1"/>
</dbReference>
<dbReference type="PROSITE" id="PS00028">
    <property type="entry name" value="ZINC_FINGER_C2H2_1"/>
    <property type="match status" value="1"/>
</dbReference>
<feature type="compositionally biased region" description="Polar residues" evidence="19">
    <location>
        <begin position="496"/>
        <end position="518"/>
    </location>
</feature>
<dbReference type="GO" id="GO:0008270">
    <property type="term" value="F:zinc ion binding"/>
    <property type="evidence" value="ECO:0007669"/>
    <property type="project" value="UniProtKB-KW"/>
</dbReference>
<dbReference type="OrthoDB" id="5423428at2759"/>
<feature type="compositionally biased region" description="Basic and acidic residues" evidence="19">
    <location>
        <begin position="474"/>
        <end position="486"/>
    </location>
</feature>
<feature type="region of interest" description="Disordered" evidence="19">
    <location>
        <begin position="173"/>
        <end position="210"/>
    </location>
</feature>
<dbReference type="CDD" id="cd09274">
    <property type="entry name" value="RNase_HI_RT_Ty3"/>
    <property type="match status" value="1"/>
</dbReference>
<comment type="subunit">
    <text evidence="1">Component of the NuA4 histone acetyltransferase complex.</text>
</comment>
<dbReference type="GO" id="GO:0003677">
    <property type="term" value="F:DNA binding"/>
    <property type="evidence" value="ECO:0007669"/>
    <property type="project" value="UniProtKB-KW"/>
</dbReference>
<dbReference type="InterPro" id="IPR000953">
    <property type="entry name" value="Chromo/chromo_shadow_dom"/>
</dbReference>
<evidence type="ECO:0000256" key="19">
    <source>
        <dbReference type="SAM" id="MobiDB-lite"/>
    </source>
</evidence>
<dbReference type="InterPro" id="IPR036397">
    <property type="entry name" value="RNaseH_sf"/>
</dbReference>
<feature type="compositionally biased region" description="Basic and acidic residues" evidence="19">
    <location>
        <begin position="200"/>
        <end position="209"/>
    </location>
</feature>
<evidence type="ECO:0000256" key="3">
    <source>
        <dbReference type="ARBA" id="ARBA00022679"/>
    </source>
</evidence>
<gene>
    <name evidence="22" type="ORF">BP5553_08040</name>
</gene>
<feature type="domain" description="C2H2-type" evidence="20">
    <location>
        <begin position="622"/>
        <end position="650"/>
    </location>
</feature>
<dbReference type="GO" id="GO:0005634">
    <property type="term" value="C:nucleus"/>
    <property type="evidence" value="ECO:0007669"/>
    <property type="project" value="UniProtKB-ARBA"/>
</dbReference>
<feature type="region of interest" description="Disordered" evidence="19">
    <location>
        <begin position="403"/>
        <end position="526"/>
    </location>
</feature>
<dbReference type="InterPro" id="IPR043502">
    <property type="entry name" value="DNA/RNA_pol_sf"/>
</dbReference>
<proteinExistence type="predicted"/>
<keyword evidence="11" id="KW-0694">RNA-binding</keyword>
<feature type="compositionally biased region" description="Polar residues" evidence="19">
    <location>
        <begin position="1603"/>
        <end position="1619"/>
    </location>
</feature>
<dbReference type="InterPro" id="IPR012337">
    <property type="entry name" value="RNaseH-like_sf"/>
</dbReference>
<dbReference type="GO" id="GO:0004519">
    <property type="term" value="F:endonuclease activity"/>
    <property type="evidence" value="ECO:0007669"/>
    <property type="project" value="UniProtKB-KW"/>
</dbReference>
<dbReference type="InterPro" id="IPR056924">
    <property type="entry name" value="SH3_Tf2-1"/>
</dbReference>
<dbReference type="InterPro" id="IPR021109">
    <property type="entry name" value="Peptidase_aspartic_dom_sf"/>
</dbReference>
<feature type="compositionally biased region" description="Low complexity" evidence="19">
    <location>
        <begin position="670"/>
        <end position="680"/>
    </location>
</feature>
<keyword evidence="23" id="KW-1185">Reference proteome</keyword>
<evidence type="ECO:0000256" key="12">
    <source>
        <dbReference type="ARBA" id="ARBA00022908"/>
    </source>
</evidence>
<evidence type="ECO:0000256" key="2">
    <source>
        <dbReference type="ARBA" id="ARBA00022670"/>
    </source>
</evidence>
<organism evidence="22 23">
    <name type="scientific">Venustampulla echinocandica</name>
    <dbReference type="NCBI Taxonomy" id="2656787"/>
    <lineage>
        <taxon>Eukaryota</taxon>
        <taxon>Fungi</taxon>
        <taxon>Dikarya</taxon>
        <taxon>Ascomycota</taxon>
        <taxon>Pezizomycotina</taxon>
        <taxon>Leotiomycetes</taxon>
        <taxon>Helotiales</taxon>
        <taxon>Pleuroascaceae</taxon>
        <taxon>Venustampulla</taxon>
    </lineage>
</organism>
<dbReference type="GO" id="GO:0003964">
    <property type="term" value="F:RNA-directed DNA polymerase activity"/>
    <property type="evidence" value="ECO:0007669"/>
    <property type="project" value="UniProtKB-KW"/>
</dbReference>
<dbReference type="Pfam" id="PF24626">
    <property type="entry name" value="SH3_Tf2-1"/>
    <property type="match status" value="1"/>
</dbReference>
<evidence type="ECO:0000256" key="11">
    <source>
        <dbReference type="ARBA" id="ARBA00022884"/>
    </source>
</evidence>
<evidence type="ECO:0000256" key="13">
    <source>
        <dbReference type="ARBA" id="ARBA00022918"/>
    </source>
</evidence>
<dbReference type="InterPro" id="IPR041577">
    <property type="entry name" value="RT_RNaseH_2"/>
</dbReference>
<dbReference type="Pfam" id="PF17919">
    <property type="entry name" value="RT_RNaseH_2"/>
    <property type="match status" value="1"/>
</dbReference>
<feature type="compositionally biased region" description="Basic and acidic residues" evidence="19">
    <location>
        <begin position="180"/>
        <end position="190"/>
    </location>
</feature>